<evidence type="ECO:0000313" key="2">
    <source>
        <dbReference type="EMBL" id="KAK8024393.1"/>
    </source>
</evidence>
<sequence>MAKRKRQSTHEDDKDAGSNLAVSSKRSGNRIPIQAHVLPWLDHCLATGEVFRQTAPDYMKRITTQSFTWSSLDQKLRSIVKSHNKHPPYTPIILEKGSSCLQNFEGTQLQVQVTEIRSTLVSRSSEILGGVGPKPGIKIVLSSNSTTSHRALTASGETENLATAPSASSSRAAVCLDSESPPSSPSAPPQPNIPSKTNALEDPQPYFELNDGLSKETAAHQTGGSSRETTGAANDNELVLFQGPQGHRSPDGDETPSPCSSGLSPSPSGMTPVSASVLVNVFENGDLGLLSDSCYLLAKYRETVLQRDGAKSLGRLDRLVHESVGEDPLVQSQLQTAAKSLAEGLEKALSAVYQLHVHQSDESSTQARHDAMSPTASMFQKIFSSSLSLKALLLQTGQRYRADFVPTGARFNPDTMSLIGLESMEFWYRSQGLAGRGPKAPEPSHVVRFCVFPAIHAYSRGTEWSPEVDASAFTVDYCNFVGVEASTEGTSLDSVGRLISPFSATTTVETDALDKYSEGPPTLVFGRSW</sequence>
<accession>A0ABR1S2M3</accession>
<name>A0ABR1S2M3_9PEZI</name>
<feature type="region of interest" description="Disordered" evidence="1">
    <location>
        <begin position="154"/>
        <end position="209"/>
    </location>
</feature>
<protein>
    <submittedName>
        <fullName evidence="2">Uncharacterized protein</fullName>
    </submittedName>
</protein>
<gene>
    <name evidence="2" type="ORF">PG993_012459</name>
</gene>
<feature type="compositionally biased region" description="Low complexity" evidence="1">
    <location>
        <begin position="162"/>
        <end position="181"/>
    </location>
</feature>
<evidence type="ECO:0000256" key="1">
    <source>
        <dbReference type="SAM" id="MobiDB-lite"/>
    </source>
</evidence>
<feature type="region of interest" description="Disordered" evidence="1">
    <location>
        <begin position="1"/>
        <end position="25"/>
    </location>
</feature>
<dbReference type="Proteomes" id="UP001444661">
    <property type="component" value="Unassembled WGS sequence"/>
</dbReference>
<reference evidence="2 3" key="1">
    <citation type="submission" date="2023-01" db="EMBL/GenBank/DDBJ databases">
        <title>Analysis of 21 Apiospora genomes using comparative genomics revels a genus with tremendous synthesis potential of carbohydrate active enzymes and secondary metabolites.</title>
        <authorList>
            <person name="Sorensen T."/>
        </authorList>
    </citation>
    <scope>NUCLEOTIDE SEQUENCE [LARGE SCALE GENOMIC DNA]</scope>
    <source>
        <strain evidence="2 3">CBS 33761</strain>
    </source>
</reference>
<feature type="region of interest" description="Disordered" evidence="1">
    <location>
        <begin position="241"/>
        <end position="270"/>
    </location>
</feature>
<evidence type="ECO:0000313" key="3">
    <source>
        <dbReference type="Proteomes" id="UP001444661"/>
    </source>
</evidence>
<proteinExistence type="predicted"/>
<feature type="compositionally biased region" description="Pro residues" evidence="1">
    <location>
        <begin position="182"/>
        <end position="192"/>
    </location>
</feature>
<dbReference type="EMBL" id="JAQQWK010000011">
    <property type="protein sequence ID" value="KAK8024393.1"/>
    <property type="molecule type" value="Genomic_DNA"/>
</dbReference>
<feature type="compositionally biased region" description="Low complexity" evidence="1">
    <location>
        <begin position="256"/>
        <end position="268"/>
    </location>
</feature>
<keyword evidence="3" id="KW-1185">Reference proteome</keyword>
<organism evidence="2 3">
    <name type="scientific">Apiospora rasikravindrae</name>
    <dbReference type="NCBI Taxonomy" id="990691"/>
    <lineage>
        <taxon>Eukaryota</taxon>
        <taxon>Fungi</taxon>
        <taxon>Dikarya</taxon>
        <taxon>Ascomycota</taxon>
        <taxon>Pezizomycotina</taxon>
        <taxon>Sordariomycetes</taxon>
        <taxon>Xylariomycetidae</taxon>
        <taxon>Amphisphaeriales</taxon>
        <taxon>Apiosporaceae</taxon>
        <taxon>Apiospora</taxon>
    </lineage>
</organism>
<comment type="caution">
    <text evidence="2">The sequence shown here is derived from an EMBL/GenBank/DDBJ whole genome shotgun (WGS) entry which is preliminary data.</text>
</comment>